<comment type="caution">
    <text evidence="3">The sequence shown here is derived from an EMBL/GenBank/DDBJ whole genome shotgun (WGS) entry which is preliminary data.</text>
</comment>
<feature type="domain" description="Activator of Hsp90 ATPase homologue 1/2-like C-terminal" evidence="2">
    <location>
        <begin position="18"/>
        <end position="144"/>
    </location>
</feature>
<evidence type="ECO:0000313" key="3">
    <source>
        <dbReference type="EMBL" id="NNU26301.1"/>
    </source>
</evidence>
<evidence type="ECO:0000256" key="1">
    <source>
        <dbReference type="ARBA" id="ARBA00006817"/>
    </source>
</evidence>
<evidence type="ECO:0000259" key="2">
    <source>
        <dbReference type="Pfam" id="PF08327"/>
    </source>
</evidence>
<dbReference type="EMBL" id="JABFAJ010000003">
    <property type="protein sequence ID" value="NNU26301.1"/>
    <property type="molecule type" value="Genomic_DNA"/>
</dbReference>
<proteinExistence type="inferred from homology"/>
<dbReference type="RefSeq" id="WP_171245799.1">
    <property type="nucleotide sequence ID" value="NZ_JABFAJ010000003.1"/>
</dbReference>
<organism evidence="3 4">
    <name type="scientific">Isoptericola sediminis</name>
    <dbReference type="NCBI Taxonomy" id="2733572"/>
    <lineage>
        <taxon>Bacteria</taxon>
        <taxon>Bacillati</taxon>
        <taxon>Actinomycetota</taxon>
        <taxon>Actinomycetes</taxon>
        <taxon>Micrococcales</taxon>
        <taxon>Promicromonosporaceae</taxon>
        <taxon>Isoptericola</taxon>
    </lineage>
</organism>
<sequence length="145" mass="15088">MSVDPSLAPVECEVLVPCPPARAYRLFVDDLGTWWPLGTHSVFGAEGAVAVTDGRLVETGPDGATAVWGTITEAVEPEVLEFTWHPGAEPDTATLVRVTFAAAGPGGTRVRLVHTGWQARPDGAAARAGYDRGWPGVLDALAAAA</sequence>
<name>A0A849K0U8_9MICO</name>
<protein>
    <recommendedName>
        <fullName evidence="2">Activator of Hsp90 ATPase homologue 1/2-like C-terminal domain-containing protein</fullName>
    </recommendedName>
</protein>
<dbReference type="InterPro" id="IPR023393">
    <property type="entry name" value="START-like_dom_sf"/>
</dbReference>
<comment type="similarity">
    <text evidence="1">Belongs to the AHA1 family.</text>
</comment>
<dbReference type="Gene3D" id="3.30.530.20">
    <property type="match status" value="1"/>
</dbReference>
<reference evidence="3 4" key="1">
    <citation type="submission" date="2020-05" db="EMBL/GenBank/DDBJ databases">
        <title>Genome sequence of Isoptericola sp. JC619 isolated from Chilika lagoon, India.</title>
        <authorList>
            <person name="Kumar D."/>
            <person name="Appam K."/>
            <person name="Gandham S."/>
            <person name="Uppada J."/>
            <person name="Sasikala C."/>
            <person name="Venkata Ramana C."/>
        </authorList>
    </citation>
    <scope>NUCLEOTIDE SEQUENCE [LARGE SCALE GENOMIC DNA]</scope>
    <source>
        <strain evidence="3 4">JC619</strain>
    </source>
</reference>
<gene>
    <name evidence="3" type="ORF">HLI28_01915</name>
</gene>
<dbReference type="InterPro" id="IPR013538">
    <property type="entry name" value="ASHA1/2-like_C"/>
</dbReference>
<dbReference type="Proteomes" id="UP000557204">
    <property type="component" value="Unassembled WGS sequence"/>
</dbReference>
<evidence type="ECO:0000313" key="4">
    <source>
        <dbReference type="Proteomes" id="UP000557204"/>
    </source>
</evidence>
<dbReference type="SUPFAM" id="SSF55961">
    <property type="entry name" value="Bet v1-like"/>
    <property type="match status" value="1"/>
</dbReference>
<accession>A0A849K0U8</accession>
<dbReference type="Pfam" id="PF08327">
    <property type="entry name" value="AHSA1"/>
    <property type="match status" value="1"/>
</dbReference>
<keyword evidence="4" id="KW-1185">Reference proteome</keyword>
<dbReference type="AlphaFoldDB" id="A0A849K0U8"/>